<keyword evidence="1" id="KW-0812">Transmembrane</keyword>
<accession>A0A0R0AT88</accession>
<dbReference type="Pfam" id="PF07963">
    <property type="entry name" value="N_methyl"/>
    <property type="match status" value="1"/>
</dbReference>
<reference evidence="2 3" key="1">
    <citation type="submission" date="2015-10" db="EMBL/GenBank/DDBJ databases">
        <title>Genome sequencing and analysis of members of genus Stenotrophomonas.</title>
        <authorList>
            <person name="Patil P.P."/>
            <person name="Midha S."/>
            <person name="Patil P.B."/>
        </authorList>
    </citation>
    <scope>NUCLEOTIDE SEQUENCE [LARGE SCALE GENOMIC DNA]</scope>
    <source>
        <strain evidence="2 3">JCM 9942</strain>
    </source>
</reference>
<dbReference type="NCBIfam" id="TIGR02532">
    <property type="entry name" value="IV_pilin_GFxxxE"/>
    <property type="match status" value="1"/>
</dbReference>
<comment type="caution">
    <text evidence="2">The sequence shown here is derived from an EMBL/GenBank/DDBJ whole genome shotgun (WGS) entry which is preliminary data.</text>
</comment>
<feature type="transmembrane region" description="Helical" evidence="1">
    <location>
        <begin position="12"/>
        <end position="35"/>
    </location>
</feature>
<dbReference type="SUPFAM" id="SSF54523">
    <property type="entry name" value="Pili subunits"/>
    <property type="match status" value="1"/>
</dbReference>
<protein>
    <recommendedName>
        <fullName evidence="4">Prepilin-type N-terminal cleavage/methylation domain-containing protein</fullName>
    </recommendedName>
</protein>
<proteinExistence type="predicted"/>
<keyword evidence="3" id="KW-1185">Reference proteome</keyword>
<sequence>MRPISSRHHRGFSLLELAVVLVIAALLTAVAVSFIPLGKQVLGRDAGQQQLAQAEQAMLGHLRGNLRLPAADTDGDGKADAGATAGWLPVRDLGLSTRLRLLYQVQPALLVPPADLFVPQLAGAYAGTPAPAPNALDLCLKLFGLQTAAPLLPGLESSAAYALGARDGSPLQGTPVAAAATLRLPGSSDADASMAVQAAGFGELASRLSCSDRVARTQGAAQSALAAHSIMEVTAYTARFRKFDARTAQIVMVQAETGMASAVTGLAFAIFDEAIAIVLTAAGFPPDPLGIAIGIGEQATALASIGYAAHSVELAKADIASAKEGIEAANTALMYANQQRDRAHVMYDTASRTAIALDQAGVDR</sequence>
<dbReference type="EMBL" id="LLXS01000005">
    <property type="protein sequence ID" value="KRG44926.1"/>
    <property type="molecule type" value="Genomic_DNA"/>
</dbReference>
<evidence type="ECO:0000313" key="2">
    <source>
        <dbReference type="EMBL" id="KRG44926.1"/>
    </source>
</evidence>
<organism evidence="2 3">
    <name type="scientific">Stenotrophomonas pictorum JCM 9942</name>
    <dbReference type="NCBI Taxonomy" id="1236960"/>
    <lineage>
        <taxon>Bacteria</taxon>
        <taxon>Pseudomonadati</taxon>
        <taxon>Pseudomonadota</taxon>
        <taxon>Gammaproteobacteria</taxon>
        <taxon>Lysobacterales</taxon>
        <taxon>Lysobacteraceae</taxon>
        <taxon>Stenotrophomonas</taxon>
    </lineage>
</organism>
<keyword evidence="1" id="KW-1133">Transmembrane helix</keyword>
<name>A0A0R0AT88_9GAMM</name>
<keyword evidence="1" id="KW-0472">Membrane</keyword>
<dbReference type="InterPro" id="IPR012902">
    <property type="entry name" value="N_methyl_site"/>
</dbReference>
<dbReference type="AlphaFoldDB" id="A0A0R0AT88"/>
<dbReference type="InterPro" id="IPR045584">
    <property type="entry name" value="Pilin-like"/>
</dbReference>
<dbReference type="RefSeq" id="WP_057505594.1">
    <property type="nucleotide sequence ID" value="NZ_LLXS01000005.1"/>
</dbReference>
<evidence type="ECO:0000313" key="3">
    <source>
        <dbReference type="Proteomes" id="UP000050836"/>
    </source>
</evidence>
<gene>
    <name evidence="2" type="ORF">ARC78_03705</name>
</gene>
<dbReference type="PROSITE" id="PS00409">
    <property type="entry name" value="PROKAR_NTER_METHYL"/>
    <property type="match status" value="1"/>
</dbReference>
<evidence type="ECO:0008006" key="4">
    <source>
        <dbReference type="Google" id="ProtNLM"/>
    </source>
</evidence>
<evidence type="ECO:0000256" key="1">
    <source>
        <dbReference type="SAM" id="Phobius"/>
    </source>
</evidence>
<dbReference type="Proteomes" id="UP000050836">
    <property type="component" value="Unassembled WGS sequence"/>
</dbReference>